<evidence type="ECO:0000313" key="2">
    <source>
        <dbReference type="Proteomes" id="UP000589626"/>
    </source>
</evidence>
<dbReference type="AlphaFoldDB" id="A0A7W4VSV2"/>
<name>A0A7W4VSV2_9ACTN</name>
<comment type="caution">
    <text evidence="1">The sequence shown here is derived from an EMBL/GenBank/DDBJ whole genome shotgun (WGS) entry which is preliminary data.</text>
</comment>
<evidence type="ECO:0000313" key="1">
    <source>
        <dbReference type="EMBL" id="MBB3041025.1"/>
    </source>
</evidence>
<gene>
    <name evidence="1" type="ORF">FHU40_000826</name>
</gene>
<sequence length="30" mass="3458">MDYLAARTASHTVIGFANVMRGFLRSLFRR</sequence>
<accession>A0A7W4VSV2</accession>
<protein>
    <submittedName>
        <fullName evidence="1">Uncharacterized protein</fullName>
    </submittedName>
</protein>
<dbReference type="Proteomes" id="UP000589626">
    <property type="component" value="Unassembled WGS sequence"/>
</dbReference>
<proteinExistence type="predicted"/>
<reference evidence="1 2" key="1">
    <citation type="submission" date="2020-08" db="EMBL/GenBank/DDBJ databases">
        <title>Sequencing the genomes of 1000 actinobacteria strains.</title>
        <authorList>
            <person name="Klenk H.-P."/>
        </authorList>
    </citation>
    <scope>NUCLEOTIDE SEQUENCE [LARGE SCALE GENOMIC DNA]</scope>
    <source>
        <strain evidence="1 2">DSM 105498</strain>
    </source>
</reference>
<organism evidence="1 2">
    <name type="scientific">Nocardioides soli</name>
    <dbReference type="NCBI Taxonomy" id="1036020"/>
    <lineage>
        <taxon>Bacteria</taxon>
        <taxon>Bacillati</taxon>
        <taxon>Actinomycetota</taxon>
        <taxon>Actinomycetes</taxon>
        <taxon>Propionibacteriales</taxon>
        <taxon>Nocardioidaceae</taxon>
        <taxon>Nocardioides</taxon>
    </lineage>
</organism>
<dbReference type="EMBL" id="JACHWR010000001">
    <property type="protein sequence ID" value="MBB3041025.1"/>
    <property type="molecule type" value="Genomic_DNA"/>
</dbReference>
<keyword evidence="2" id="KW-1185">Reference proteome</keyword>